<proteinExistence type="predicted"/>
<accession>A0A0G0ZE29</accession>
<evidence type="ECO:0000313" key="1">
    <source>
        <dbReference type="EMBL" id="KKS46987.1"/>
    </source>
</evidence>
<sequence>MNKAKYILRESREQVRAARIELAPSAWKADVLPLNYARIIYFLTSCAHYSPGFAKNIVITLLVLREKTVVPSLYYAL</sequence>
<organism evidence="1 2">
    <name type="scientific">Candidatus Giovannonibacteria bacterium GW2011_GWF2_42_19</name>
    <dbReference type="NCBI Taxonomy" id="1618659"/>
    <lineage>
        <taxon>Bacteria</taxon>
        <taxon>Candidatus Giovannoniibacteriota</taxon>
    </lineage>
</organism>
<dbReference type="Proteomes" id="UP000034036">
    <property type="component" value="Unassembled WGS sequence"/>
</dbReference>
<name>A0A0G0ZE29_9BACT</name>
<dbReference type="AlphaFoldDB" id="A0A0G0ZE29"/>
<gene>
    <name evidence="1" type="ORF">UV11_C0021G0018</name>
</gene>
<evidence type="ECO:0000313" key="2">
    <source>
        <dbReference type="Proteomes" id="UP000034036"/>
    </source>
</evidence>
<reference evidence="1 2" key="1">
    <citation type="journal article" date="2015" name="Nature">
        <title>rRNA introns, odd ribosomes, and small enigmatic genomes across a large radiation of phyla.</title>
        <authorList>
            <person name="Brown C.T."/>
            <person name="Hug L.A."/>
            <person name="Thomas B.C."/>
            <person name="Sharon I."/>
            <person name="Castelle C.J."/>
            <person name="Singh A."/>
            <person name="Wilkins M.J."/>
            <person name="Williams K.H."/>
            <person name="Banfield J.F."/>
        </authorList>
    </citation>
    <scope>NUCLEOTIDE SEQUENCE [LARGE SCALE GENOMIC DNA]</scope>
</reference>
<dbReference type="EMBL" id="LCDF01000021">
    <property type="protein sequence ID" value="KKS46987.1"/>
    <property type="molecule type" value="Genomic_DNA"/>
</dbReference>
<comment type="caution">
    <text evidence="1">The sequence shown here is derived from an EMBL/GenBank/DDBJ whole genome shotgun (WGS) entry which is preliminary data.</text>
</comment>
<protein>
    <submittedName>
        <fullName evidence="1">Uncharacterized protein</fullName>
    </submittedName>
</protein>